<keyword evidence="4" id="KW-1185">Reference proteome</keyword>
<dbReference type="Gene3D" id="3.40.50.720">
    <property type="entry name" value="NAD(P)-binding Rossmann-like Domain"/>
    <property type="match status" value="1"/>
</dbReference>
<dbReference type="PRINTS" id="PR00081">
    <property type="entry name" value="GDHRDH"/>
</dbReference>
<comment type="similarity">
    <text evidence="2">Belongs to the short-chain dehydrogenases/reductases (SDR) family.</text>
</comment>
<evidence type="ECO:0000256" key="1">
    <source>
        <dbReference type="ARBA" id="ARBA00023002"/>
    </source>
</evidence>
<dbReference type="Proteomes" id="UP000193450">
    <property type="component" value="Chromosome"/>
</dbReference>
<dbReference type="Pfam" id="PF00106">
    <property type="entry name" value="adh_short"/>
    <property type="match status" value="1"/>
</dbReference>
<dbReference type="KEGG" id="osg:BST96_00800"/>
<dbReference type="STRING" id="716816.BST96_00800"/>
<sequence>MQGKTVLITGANSGIGLATAAELAKQGATVVITSRDISKGQQAVARIKQDSGVDVDMLQLDLASFASIKQCAAAFIEKYPQLHVLINNAGLSLSERQETEDGYEYVLQVNHIGPFLLTRLLEQRLKASAPSRIVNLSSAGHFGARKGMTWDDLQRTKKFGGMAYCEAKLGTIYFSKELARRYKDDHITSFAVNPKFVSTGFGKDGDVSGMQKFFFWVGNLWMLKPEEGALTSIWAASEDEALQYNGCYVQDCAEKAPQPIAEDAEAAAKFWDLSEEWIAKAL</sequence>
<dbReference type="PRINTS" id="PR00080">
    <property type="entry name" value="SDRFAMILY"/>
</dbReference>
<organism evidence="3 4">
    <name type="scientific">Oceanicoccus sagamiensis</name>
    <dbReference type="NCBI Taxonomy" id="716816"/>
    <lineage>
        <taxon>Bacteria</taxon>
        <taxon>Pseudomonadati</taxon>
        <taxon>Pseudomonadota</taxon>
        <taxon>Gammaproteobacteria</taxon>
        <taxon>Cellvibrionales</taxon>
        <taxon>Spongiibacteraceae</taxon>
        <taxon>Oceanicoccus</taxon>
    </lineage>
</organism>
<dbReference type="SUPFAM" id="SSF51735">
    <property type="entry name" value="NAD(P)-binding Rossmann-fold domains"/>
    <property type="match status" value="1"/>
</dbReference>
<keyword evidence="1" id="KW-0560">Oxidoreductase</keyword>
<dbReference type="PANTHER" id="PTHR43157:SF31">
    <property type="entry name" value="PHOSPHATIDYLINOSITOL-GLYCAN BIOSYNTHESIS CLASS F PROTEIN"/>
    <property type="match status" value="1"/>
</dbReference>
<accession>A0A1X9NFE9</accession>
<evidence type="ECO:0008006" key="5">
    <source>
        <dbReference type="Google" id="ProtNLM"/>
    </source>
</evidence>
<dbReference type="CDD" id="cd05327">
    <property type="entry name" value="retinol-DH_like_SDR_c_like"/>
    <property type="match status" value="1"/>
</dbReference>
<protein>
    <recommendedName>
        <fullName evidence="5">Short-chain dehydrogenase</fullName>
    </recommendedName>
</protein>
<name>A0A1X9NFE9_9GAMM</name>
<proteinExistence type="inferred from homology"/>
<evidence type="ECO:0000313" key="4">
    <source>
        <dbReference type="Proteomes" id="UP000193450"/>
    </source>
</evidence>
<reference evidence="3 4" key="1">
    <citation type="submission" date="2016-11" db="EMBL/GenBank/DDBJ databases">
        <title>Trade-off between light-utilization and light-protection in marine flavobacteria.</title>
        <authorList>
            <person name="Kumagai Y."/>
        </authorList>
    </citation>
    <scope>NUCLEOTIDE SEQUENCE [LARGE SCALE GENOMIC DNA]</scope>
    <source>
        <strain evidence="3 4">NBRC 107125</strain>
    </source>
</reference>
<dbReference type="InterPro" id="IPR002347">
    <property type="entry name" value="SDR_fam"/>
</dbReference>
<dbReference type="GO" id="GO:0016491">
    <property type="term" value="F:oxidoreductase activity"/>
    <property type="evidence" value="ECO:0007669"/>
    <property type="project" value="UniProtKB-KW"/>
</dbReference>
<dbReference type="InterPro" id="IPR036291">
    <property type="entry name" value="NAD(P)-bd_dom_sf"/>
</dbReference>
<dbReference type="PANTHER" id="PTHR43157">
    <property type="entry name" value="PHOSPHATIDYLINOSITOL-GLYCAN BIOSYNTHESIS CLASS F PROTEIN-RELATED"/>
    <property type="match status" value="1"/>
</dbReference>
<evidence type="ECO:0000313" key="3">
    <source>
        <dbReference type="EMBL" id="ARN76246.1"/>
    </source>
</evidence>
<dbReference type="EMBL" id="CP019343">
    <property type="protein sequence ID" value="ARN76246.1"/>
    <property type="molecule type" value="Genomic_DNA"/>
</dbReference>
<dbReference type="AlphaFoldDB" id="A0A1X9NFE9"/>
<evidence type="ECO:0000256" key="2">
    <source>
        <dbReference type="RuleBase" id="RU000363"/>
    </source>
</evidence>
<gene>
    <name evidence="3" type="ORF">BST96_00800</name>
</gene>